<evidence type="ECO:0000259" key="9">
    <source>
        <dbReference type="Pfam" id="PF00675"/>
    </source>
</evidence>
<dbReference type="GO" id="GO:0004222">
    <property type="term" value="F:metalloendopeptidase activity"/>
    <property type="evidence" value="ECO:0007669"/>
    <property type="project" value="InterPro"/>
</dbReference>
<evidence type="ECO:0000256" key="4">
    <source>
        <dbReference type="ARBA" id="ARBA00022801"/>
    </source>
</evidence>
<feature type="compositionally biased region" description="Basic and acidic residues" evidence="8">
    <location>
        <begin position="71"/>
        <end position="87"/>
    </location>
</feature>
<accession>A0AAV0U8V2</accession>
<dbReference type="InterPro" id="IPR007863">
    <property type="entry name" value="Peptidase_M16_C"/>
</dbReference>
<keyword evidence="14" id="KW-1185">Reference proteome</keyword>
<dbReference type="InterPro" id="IPR011765">
    <property type="entry name" value="Pept_M16_N"/>
</dbReference>
<evidence type="ECO:0000313" key="14">
    <source>
        <dbReference type="Proteomes" id="UP001162029"/>
    </source>
</evidence>
<dbReference type="SUPFAM" id="SSF63411">
    <property type="entry name" value="LuxS/MPP-like metallohydrolase"/>
    <property type="match status" value="4"/>
</dbReference>
<dbReference type="AlphaFoldDB" id="A0AAV0U8V2"/>
<evidence type="ECO:0000313" key="13">
    <source>
        <dbReference type="EMBL" id="CAI5731875.1"/>
    </source>
</evidence>
<gene>
    <name evidence="13" type="ORF">PDE001_LOCUS4933</name>
</gene>
<comment type="caution">
    <text evidence="13">The sequence shown here is derived from an EMBL/GenBank/DDBJ whole genome shotgun (WGS) entry which is preliminary data.</text>
</comment>
<keyword evidence="6" id="KW-0482">Metalloprotease</keyword>
<dbReference type="GO" id="GO:0046872">
    <property type="term" value="F:metal ion binding"/>
    <property type="evidence" value="ECO:0007669"/>
    <property type="project" value="UniProtKB-KW"/>
</dbReference>
<comment type="similarity">
    <text evidence="1 7">Belongs to the peptidase M16 family.</text>
</comment>
<feature type="domain" description="Peptidase M16 N-terminal" evidence="9">
    <location>
        <begin position="93"/>
        <end position="208"/>
    </location>
</feature>
<evidence type="ECO:0000259" key="12">
    <source>
        <dbReference type="Pfam" id="PF22456"/>
    </source>
</evidence>
<dbReference type="Gene3D" id="3.30.830.10">
    <property type="entry name" value="Metalloenzyme, LuxS/M16 peptidase-like"/>
    <property type="match status" value="4"/>
</dbReference>
<dbReference type="PROSITE" id="PS00143">
    <property type="entry name" value="INSULINASE"/>
    <property type="match status" value="1"/>
</dbReference>
<evidence type="ECO:0000259" key="11">
    <source>
        <dbReference type="Pfam" id="PF16187"/>
    </source>
</evidence>
<evidence type="ECO:0000256" key="7">
    <source>
        <dbReference type="RuleBase" id="RU004447"/>
    </source>
</evidence>
<evidence type="ECO:0000256" key="2">
    <source>
        <dbReference type="ARBA" id="ARBA00022670"/>
    </source>
</evidence>
<dbReference type="PANTHER" id="PTHR43690:SF18">
    <property type="entry name" value="INSULIN-DEGRADING ENZYME-RELATED"/>
    <property type="match status" value="1"/>
</dbReference>
<dbReference type="InterPro" id="IPR032632">
    <property type="entry name" value="Peptidase_M16_M"/>
</dbReference>
<evidence type="ECO:0000256" key="1">
    <source>
        <dbReference type="ARBA" id="ARBA00007261"/>
    </source>
</evidence>
<reference evidence="13" key="1">
    <citation type="submission" date="2022-12" db="EMBL/GenBank/DDBJ databases">
        <authorList>
            <person name="Webb A."/>
        </authorList>
    </citation>
    <scope>NUCLEOTIDE SEQUENCE</scope>
    <source>
        <strain evidence="13">Pd1</strain>
    </source>
</reference>
<dbReference type="InterPro" id="IPR054734">
    <property type="entry name" value="PqqF-like_C_4"/>
</dbReference>
<evidence type="ECO:0000256" key="5">
    <source>
        <dbReference type="ARBA" id="ARBA00022833"/>
    </source>
</evidence>
<dbReference type="InterPro" id="IPR050626">
    <property type="entry name" value="Peptidase_M16"/>
</dbReference>
<keyword evidence="2" id="KW-0645">Protease</keyword>
<dbReference type="FunFam" id="3.30.830.10:FF:000005">
    <property type="entry name" value="nardilysin isoform X1"/>
    <property type="match status" value="1"/>
</dbReference>
<keyword evidence="3" id="KW-0479">Metal-binding</keyword>
<evidence type="ECO:0000256" key="6">
    <source>
        <dbReference type="ARBA" id="ARBA00023049"/>
    </source>
</evidence>
<dbReference type="GO" id="GO:0005737">
    <property type="term" value="C:cytoplasm"/>
    <property type="evidence" value="ECO:0007669"/>
    <property type="project" value="UniProtKB-ARBA"/>
</dbReference>
<evidence type="ECO:0000256" key="8">
    <source>
        <dbReference type="SAM" id="MobiDB-lite"/>
    </source>
</evidence>
<sequence length="1043" mass="118287">MDTADPVERSKSPHDQKKYRLLTLSNALQVLLISTAEVSHVVAANARDSESENQWSQDNEDDDESSSGDSDFSRDDGSFNDGEKEHNGALSRRAGACLTVGIGSFAEPVTLPGLAHYLEHMLFMGSKKYPDENEFESFLSAHGGYSNGATDNEVTSYTFEVGPAHLQPALDMFAHFFISPLLKAEAMEREMSAIESEFSQAAQNDRIRTQQVLCDVSPANHPYHRFSWGNKKSLYQLPKKAGMDVRKQILKFYEKYYSANIMKLVVCGENTLNELEQWVTKSFSTIPNKPVEVPSFESDGPPFGAKGTGTPMLCKIVPVRDIHTLHLDWMIPPIFGQHHQKPSDYIACLLGHESEGSVLSYLKERSWISAITAGVTDTDGYDCGTYAAKFNITMKLTPEGISHWEDIVLAVFEYLHMLTVDGCPKWVFDELAVLADISFRFQEEDSAVERCEELGEIMQSIFKVAPEDILRYNLFEGVFKTELVEGILSHLTAKAICVSIVSKTFEESPDFQAQAVQEEWFGVKYSREDITDATVQRWKSVETNPKLHFPRPNQFIPRDFSLVDATGVKDLVCEMTTFGKLWYKPDRVFATPRAHVALLLHLPSVVANVSNWAHTQLYVKLVRDALNEYAYHANVAELTYSFQVKESGLELVFNGFNDKLDVLVEVVIAAVCGAKMSEARFEVMREELMRESKNAIAKVAQKAKYLRLQLLEKRSFSLEEILDSIEIATVESLKKFVSSQLWTGKTWLASFAHGNISLAAATKMIAKVEVQLQRVTAPLLLRDFPQRLINIIPPTPMGFLLKERSENKYETNTQVEVYYQVGPLTMRNLAYADLLHQLMEEPLFDTLRTKQELGYDVSCTVRVTNGIVGFGVMVQSSLFAAEHISSCVDRFMVDFEEAIEMMADERFYDHIQAQILLKLEPDHNLLETTHSYWYEITSHRLAFDIDAQLAKEMETLTKSEMAQLYREWILLSPKKLCVHVIGRGNPAEQLARHKRKNAIKADLPHPIRIRDLHLFKAELSFYPDSLDELNKRETEEGEKRLEL</sequence>
<keyword evidence="5" id="KW-0862">Zinc</keyword>
<name>A0AAV0U8V2_9STRA</name>
<organism evidence="13 14">
    <name type="scientific">Peronospora destructor</name>
    <dbReference type="NCBI Taxonomy" id="86335"/>
    <lineage>
        <taxon>Eukaryota</taxon>
        <taxon>Sar</taxon>
        <taxon>Stramenopiles</taxon>
        <taxon>Oomycota</taxon>
        <taxon>Peronosporomycetes</taxon>
        <taxon>Peronosporales</taxon>
        <taxon>Peronosporaceae</taxon>
        <taxon>Peronospora</taxon>
    </lineage>
</organism>
<dbReference type="Pfam" id="PF16187">
    <property type="entry name" value="Peptidase_M16_M"/>
    <property type="match status" value="1"/>
</dbReference>
<feature type="domain" description="Peptidase M16 middle/third" evidence="11">
    <location>
        <begin position="439"/>
        <end position="723"/>
    </location>
</feature>
<keyword evidence="4" id="KW-0378">Hydrolase</keyword>
<feature type="domain" description="Coenzyme PQQ synthesis protein F-like C-terminal lobe" evidence="12">
    <location>
        <begin position="834"/>
        <end position="933"/>
    </location>
</feature>
<proteinExistence type="inferred from homology"/>
<dbReference type="InterPro" id="IPR001431">
    <property type="entry name" value="Pept_M16_Zn_BS"/>
</dbReference>
<dbReference type="Pfam" id="PF22456">
    <property type="entry name" value="PqqF-like_C_4"/>
    <property type="match status" value="1"/>
</dbReference>
<feature type="region of interest" description="Disordered" evidence="8">
    <location>
        <begin position="45"/>
        <end position="88"/>
    </location>
</feature>
<evidence type="ECO:0008006" key="15">
    <source>
        <dbReference type="Google" id="ProtNLM"/>
    </source>
</evidence>
<dbReference type="GO" id="GO:0006508">
    <property type="term" value="P:proteolysis"/>
    <property type="evidence" value="ECO:0007669"/>
    <property type="project" value="UniProtKB-KW"/>
</dbReference>
<dbReference type="Pfam" id="PF00675">
    <property type="entry name" value="Peptidase_M16"/>
    <property type="match status" value="1"/>
</dbReference>
<evidence type="ECO:0000259" key="10">
    <source>
        <dbReference type="Pfam" id="PF05193"/>
    </source>
</evidence>
<dbReference type="EMBL" id="CANTFM010000928">
    <property type="protein sequence ID" value="CAI5731875.1"/>
    <property type="molecule type" value="Genomic_DNA"/>
</dbReference>
<dbReference type="PANTHER" id="PTHR43690">
    <property type="entry name" value="NARDILYSIN"/>
    <property type="match status" value="1"/>
</dbReference>
<dbReference type="Pfam" id="PF05193">
    <property type="entry name" value="Peptidase_M16_C"/>
    <property type="match status" value="1"/>
</dbReference>
<evidence type="ECO:0000256" key="3">
    <source>
        <dbReference type="ARBA" id="ARBA00022723"/>
    </source>
</evidence>
<dbReference type="InterPro" id="IPR011249">
    <property type="entry name" value="Metalloenz_LuxS/M16"/>
</dbReference>
<feature type="domain" description="Peptidase M16 C-terminal" evidence="10">
    <location>
        <begin position="246"/>
        <end position="430"/>
    </location>
</feature>
<dbReference type="Proteomes" id="UP001162029">
    <property type="component" value="Unassembled WGS sequence"/>
</dbReference>
<protein>
    <recommendedName>
        <fullName evidence="15">Nardilysin-like</fullName>
    </recommendedName>
</protein>